<sequence length="375" mass="42781">MTECQPGSRIIVTTRNKQILSPIDEIYQVQDLSSEHSLQFFCLTVFGEIQPKDGYEDQSRRAISYCKGLDRDWVTSILEAYNFFAASGIKVLSDLGRRSRLWKLEEVQDVLKYDMGTDAVEGITLDLSELTWDLYLSSNSLAKLSNMRFLKIHDWCCTFGFNVYLSNGLDSWDGFSLDKLKKLWDGVQQIDLCGSRHLIEMSNLSKAEKLERKHRFLYLSGCKNLDSVGNKLLSDDQHNASNLLFLKALLHNIGYLVSLRELDLRGTSVESLPANIQNLSMLTTLWLDDCRKLMSLPKLPPYLEQLRAFNCTLLETDTTQRLVLQHMLQSSIPSYMHKQRVYSGGGYFILAGDHVTNECWLHAAESSITIPCLHS</sequence>
<dbReference type="Gene3D" id="3.80.10.10">
    <property type="entry name" value="Ribonuclease Inhibitor"/>
    <property type="match status" value="1"/>
</dbReference>
<protein>
    <submittedName>
        <fullName evidence="1 2">Uncharacterized protein</fullName>
    </submittedName>
</protein>
<gene>
    <name evidence="1" type="ORF">GLYMA_17G197000</name>
</gene>
<evidence type="ECO:0000313" key="2">
    <source>
        <dbReference type="EnsemblPlants" id="KRH04934"/>
    </source>
</evidence>
<accession>A0A0R0FFG8</accession>
<evidence type="ECO:0000313" key="1">
    <source>
        <dbReference type="EMBL" id="KRH04934.1"/>
    </source>
</evidence>
<reference evidence="2" key="2">
    <citation type="submission" date="2018-02" db="UniProtKB">
        <authorList>
            <consortium name="EnsemblPlants"/>
        </authorList>
    </citation>
    <scope>IDENTIFICATION</scope>
    <source>
        <strain evidence="2">Williams 82</strain>
    </source>
</reference>
<dbReference type="InterPro" id="IPR027417">
    <property type="entry name" value="P-loop_NTPase"/>
</dbReference>
<dbReference type="InterPro" id="IPR044974">
    <property type="entry name" value="Disease_R_plants"/>
</dbReference>
<dbReference type="SUPFAM" id="SSF52047">
    <property type="entry name" value="RNI-like"/>
    <property type="match status" value="1"/>
</dbReference>
<dbReference type="PANTHER" id="PTHR11017">
    <property type="entry name" value="LEUCINE-RICH REPEAT-CONTAINING PROTEIN"/>
    <property type="match status" value="1"/>
</dbReference>
<reference evidence="1" key="3">
    <citation type="submission" date="2018-07" db="EMBL/GenBank/DDBJ databases">
        <title>WGS assembly of Glycine max.</title>
        <authorList>
            <person name="Schmutz J."/>
            <person name="Cannon S."/>
            <person name="Schlueter J."/>
            <person name="Ma J."/>
            <person name="Mitros T."/>
            <person name="Nelson W."/>
            <person name="Hyten D."/>
            <person name="Song Q."/>
            <person name="Thelen J."/>
            <person name="Cheng J."/>
            <person name="Xu D."/>
            <person name="Hellsten U."/>
            <person name="May G."/>
            <person name="Yu Y."/>
            <person name="Sakurai T."/>
            <person name="Umezawa T."/>
            <person name="Bhattacharyya M."/>
            <person name="Sandhu D."/>
            <person name="Valliyodan B."/>
            <person name="Lindquist E."/>
            <person name="Peto M."/>
            <person name="Grant D."/>
            <person name="Shu S."/>
            <person name="Goodstein D."/>
            <person name="Barry K."/>
            <person name="Futrell-Griggs M."/>
            <person name="Abernathy B."/>
            <person name="Du J."/>
            <person name="Tian Z."/>
            <person name="Zhu L."/>
            <person name="Gill N."/>
            <person name="Joshi T."/>
            <person name="Libault M."/>
            <person name="Sethuraman A."/>
            <person name="Zhang X."/>
            <person name="Shinozaki K."/>
            <person name="Nguyen H."/>
            <person name="Wing R."/>
            <person name="Cregan P."/>
            <person name="Specht J."/>
            <person name="Grimwood J."/>
            <person name="Rokhsar D."/>
            <person name="Stacey G."/>
            <person name="Shoemaker R."/>
            <person name="Jackson S."/>
        </authorList>
    </citation>
    <scope>NUCLEOTIDE SEQUENCE</scope>
    <source>
        <tissue evidence="1">Callus</tissue>
    </source>
</reference>
<evidence type="ECO:0000313" key="3">
    <source>
        <dbReference type="Proteomes" id="UP000008827"/>
    </source>
</evidence>
<dbReference type="Proteomes" id="UP000008827">
    <property type="component" value="Chromosome 17"/>
</dbReference>
<dbReference type="GO" id="GO:0006952">
    <property type="term" value="P:defense response"/>
    <property type="evidence" value="ECO:0007669"/>
    <property type="project" value="InterPro"/>
</dbReference>
<organism evidence="1">
    <name type="scientific">Glycine max</name>
    <name type="common">Soybean</name>
    <name type="synonym">Glycine hispida</name>
    <dbReference type="NCBI Taxonomy" id="3847"/>
    <lineage>
        <taxon>Eukaryota</taxon>
        <taxon>Viridiplantae</taxon>
        <taxon>Streptophyta</taxon>
        <taxon>Embryophyta</taxon>
        <taxon>Tracheophyta</taxon>
        <taxon>Spermatophyta</taxon>
        <taxon>Magnoliopsida</taxon>
        <taxon>eudicotyledons</taxon>
        <taxon>Gunneridae</taxon>
        <taxon>Pentapetalae</taxon>
        <taxon>rosids</taxon>
        <taxon>fabids</taxon>
        <taxon>Fabales</taxon>
        <taxon>Fabaceae</taxon>
        <taxon>Papilionoideae</taxon>
        <taxon>50 kb inversion clade</taxon>
        <taxon>NPAAA clade</taxon>
        <taxon>indigoferoid/millettioid clade</taxon>
        <taxon>Phaseoleae</taxon>
        <taxon>Glycine</taxon>
        <taxon>Glycine subgen. Soja</taxon>
    </lineage>
</organism>
<proteinExistence type="predicted"/>
<dbReference type="AlphaFoldDB" id="A0A0R0FFG8"/>
<dbReference type="InParanoid" id="A0A0R0FFG8"/>
<dbReference type="SUPFAM" id="SSF52540">
    <property type="entry name" value="P-loop containing nucleoside triphosphate hydrolases"/>
    <property type="match status" value="1"/>
</dbReference>
<dbReference type="EMBL" id="CM000850">
    <property type="protein sequence ID" value="KRH04934.1"/>
    <property type="molecule type" value="Genomic_DNA"/>
</dbReference>
<keyword evidence="3" id="KW-1185">Reference proteome</keyword>
<reference evidence="1 2" key="1">
    <citation type="journal article" date="2010" name="Nature">
        <title>Genome sequence of the palaeopolyploid soybean.</title>
        <authorList>
            <person name="Schmutz J."/>
            <person name="Cannon S.B."/>
            <person name="Schlueter J."/>
            <person name="Ma J."/>
            <person name="Mitros T."/>
            <person name="Nelson W."/>
            <person name="Hyten D.L."/>
            <person name="Song Q."/>
            <person name="Thelen J.J."/>
            <person name="Cheng J."/>
            <person name="Xu D."/>
            <person name="Hellsten U."/>
            <person name="May G.D."/>
            <person name="Yu Y."/>
            <person name="Sakurai T."/>
            <person name="Umezawa T."/>
            <person name="Bhattacharyya M.K."/>
            <person name="Sandhu D."/>
            <person name="Valliyodan B."/>
            <person name="Lindquist E."/>
            <person name="Peto M."/>
            <person name="Grant D."/>
            <person name="Shu S."/>
            <person name="Goodstein D."/>
            <person name="Barry K."/>
            <person name="Futrell-Griggs M."/>
            <person name="Abernathy B."/>
            <person name="Du J."/>
            <person name="Tian Z."/>
            <person name="Zhu L."/>
            <person name="Gill N."/>
            <person name="Joshi T."/>
            <person name="Libault M."/>
            <person name="Sethuraman A."/>
            <person name="Zhang X.-C."/>
            <person name="Shinozaki K."/>
            <person name="Nguyen H.T."/>
            <person name="Wing R.A."/>
            <person name="Cregan P."/>
            <person name="Specht J."/>
            <person name="Grimwood J."/>
            <person name="Rokhsar D."/>
            <person name="Stacey G."/>
            <person name="Shoemaker R.C."/>
            <person name="Jackson S.A."/>
        </authorList>
    </citation>
    <scope>NUCLEOTIDE SEQUENCE</scope>
    <source>
        <strain evidence="2">cv. Williams 82</strain>
        <tissue evidence="1">Callus</tissue>
    </source>
</reference>
<dbReference type="InterPro" id="IPR032675">
    <property type="entry name" value="LRR_dom_sf"/>
</dbReference>
<dbReference type="Gramene" id="KRH04934">
    <property type="protein sequence ID" value="KRH04934"/>
    <property type="gene ID" value="GLYMA_17G197000"/>
</dbReference>
<name>A0A0R0FFG8_SOYBN</name>
<dbReference type="PANTHER" id="PTHR11017:SF243">
    <property type="entry name" value="ADP-RIBOSYL CYCLASE_CYCLIC ADP-RIBOSE HYDROLASE"/>
    <property type="match status" value="1"/>
</dbReference>
<dbReference type="EnsemblPlants" id="KRH04934">
    <property type="protein sequence ID" value="KRH04934"/>
    <property type="gene ID" value="GLYMA_17G197000"/>
</dbReference>